<evidence type="ECO:0000259" key="5">
    <source>
        <dbReference type="Pfam" id="PF11698"/>
    </source>
</evidence>
<feature type="domain" description="ATPase V1 complex subunit H C-terminal" evidence="5">
    <location>
        <begin position="362"/>
        <end position="480"/>
    </location>
</feature>
<accession>A0A3G2S1D6</accession>
<dbReference type="Pfam" id="PF11698">
    <property type="entry name" value="V-ATPase_H_C"/>
    <property type="match status" value="1"/>
</dbReference>
<comment type="similarity">
    <text evidence="1">Belongs to the V-ATPase H subunit family.</text>
</comment>
<gene>
    <name evidence="6" type="primary">VhaSFD</name>
    <name evidence="6" type="ORF">DNF11_0824</name>
</gene>
<dbReference type="Proteomes" id="UP000269793">
    <property type="component" value="Chromosome II"/>
</dbReference>
<dbReference type="GO" id="GO:0000329">
    <property type="term" value="C:fungal-type vacuole membrane"/>
    <property type="evidence" value="ECO:0007669"/>
    <property type="project" value="TreeGrafter"/>
</dbReference>
<name>A0A3G2S1D6_MALR7</name>
<dbReference type="InterPro" id="IPR011987">
    <property type="entry name" value="ATPase_V1-cplx_hsu_C"/>
</dbReference>
<dbReference type="InterPro" id="IPR004908">
    <property type="entry name" value="ATPase_V1-cplx_hsu"/>
</dbReference>
<dbReference type="GO" id="GO:0000221">
    <property type="term" value="C:vacuolar proton-transporting V-type ATPase, V1 domain"/>
    <property type="evidence" value="ECO:0007669"/>
    <property type="project" value="InterPro"/>
</dbReference>
<dbReference type="PANTHER" id="PTHR10698">
    <property type="entry name" value="V-TYPE PROTON ATPASE SUBUNIT H"/>
    <property type="match status" value="1"/>
</dbReference>
<keyword evidence="2" id="KW-0813">Transport</keyword>
<evidence type="ECO:0000256" key="3">
    <source>
        <dbReference type="ARBA" id="ARBA00022781"/>
    </source>
</evidence>
<proteinExistence type="inferred from homology"/>
<evidence type="ECO:0000256" key="4">
    <source>
        <dbReference type="ARBA" id="ARBA00023065"/>
    </source>
</evidence>
<keyword evidence="3" id="KW-0375">Hydrogen ion transport</keyword>
<protein>
    <submittedName>
        <fullName evidence="6">V-type proton ATPase subunit H</fullName>
    </submittedName>
</protein>
<dbReference type="EMBL" id="CP033149">
    <property type="protein sequence ID" value="AYO41774.1"/>
    <property type="molecule type" value="Genomic_DNA"/>
</dbReference>
<dbReference type="GO" id="GO:0046961">
    <property type="term" value="F:proton-transporting ATPase activity, rotational mechanism"/>
    <property type="evidence" value="ECO:0007669"/>
    <property type="project" value="InterPro"/>
</dbReference>
<sequence>MSAGQGSKDAAACSSSLLLPIENIWLHNTGAKLRVRQTPWEGFQRADLIKTDDMPMLRDAERAGQQGDVSNVVARGSEYARLYIQLLTKLSRADTIQSVVLLIDDLLQAAPEHVMWFLDAEPYPALVKVLEVDDIFLSLKAAQFLTLCLCTQADRVSSYGAPPADVVDKLLQHIKHKLAEAASEAQDGAEGNVAPVLLCIVDELLRSAYFRRLIWTRDTAAQNEHALLPKVIDVLRMSMTSNTPSSKATGNTGVPQLHYLALFGLWELTFYPTAAKELDLRFAVAPVLVHVARKALKHKVVRLTVSIWRNMLAAAEDANATRLLGAQVLPLCETLEERRYPDAELQDDLAYVKSILSMRLEQMSSYEQYKSELYSGQLSFDNPAHMLEDFWKENAEKLTEHNNADLVQLVSLLQRKDADASTLAVACSDMGKFVHHMEGGRRRADALGAKTAIMQLVEHADDNVKYYALQALAVLVSTSWR</sequence>
<dbReference type="Gene3D" id="1.25.40.150">
    <property type="entry name" value="V-type ATPase, subunit H, C-terminal domain"/>
    <property type="match status" value="1"/>
</dbReference>
<dbReference type="AlphaFoldDB" id="A0A3G2S1D6"/>
<dbReference type="OrthoDB" id="10263554at2759"/>
<evidence type="ECO:0000313" key="7">
    <source>
        <dbReference type="Proteomes" id="UP000269793"/>
    </source>
</evidence>
<dbReference type="STRING" id="425264.A0A3G2S1D6"/>
<keyword evidence="4" id="KW-0406">Ion transport</keyword>
<dbReference type="InterPro" id="IPR016024">
    <property type="entry name" value="ARM-type_fold"/>
</dbReference>
<dbReference type="InterPro" id="IPR038497">
    <property type="entry name" value="ATPase_V1-cplx_hsu_C_sf"/>
</dbReference>
<dbReference type="PANTHER" id="PTHR10698:SF0">
    <property type="entry name" value="V-TYPE PROTON ATPASE SUBUNIT H"/>
    <property type="match status" value="1"/>
</dbReference>
<dbReference type="Pfam" id="PF03224">
    <property type="entry name" value="V-ATPase_H_N"/>
    <property type="match status" value="1"/>
</dbReference>
<organism evidence="6 7">
    <name type="scientific">Malassezia restricta (strain ATCC 96810 / NBRC 103918 / CBS 7877)</name>
    <name type="common">Seborrheic dermatitis infection agent</name>
    <dbReference type="NCBI Taxonomy" id="425264"/>
    <lineage>
        <taxon>Eukaryota</taxon>
        <taxon>Fungi</taxon>
        <taxon>Dikarya</taxon>
        <taxon>Basidiomycota</taxon>
        <taxon>Ustilaginomycotina</taxon>
        <taxon>Malasseziomycetes</taxon>
        <taxon>Malasseziales</taxon>
        <taxon>Malasseziaceae</taxon>
        <taxon>Malassezia</taxon>
    </lineage>
</organism>
<evidence type="ECO:0000256" key="1">
    <source>
        <dbReference type="ARBA" id="ARBA00008613"/>
    </source>
</evidence>
<evidence type="ECO:0000256" key="2">
    <source>
        <dbReference type="ARBA" id="ARBA00022448"/>
    </source>
</evidence>
<evidence type="ECO:0000313" key="6">
    <source>
        <dbReference type="EMBL" id="AYO41774.1"/>
    </source>
</evidence>
<dbReference type="SUPFAM" id="SSF48371">
    <property type="entry name" value="ARM repeat"/>
    <property type="match status" value="1"/>
</dbReference>
<reference evidence="6 7" key="1">
    <citation type="submission" date="2018-10" db="EMBL/GenBank/DDBJ databases">
        <title>Complete genome sequence of Malassezia restricta CBS 7877.</title>
        <authorList>
            <person name="Morand S.C."/>
            <person name="Bertignac M."/>
            <person name="Iltis A."/>
            <person name="Kolder I."/>
            <person name="Pirovano W."/>
            <person name="Jourdain R."/>
            <person name="Clavaud C."/>
        </authorList>
    </citation>
    <scope>NUCLEOTIDE SEQUENCE [LARGE SCALE GENOMIC DNA]</scope>
    <source>
        <strain evidence="6 7">CBS 7877</strain>
    </source>
</reference>
<dbReference type="InterPro" id="IPR011989">
    <property type="entry name" value="ARM-like"/>
</dbReference>
<dbReference type="VEuPathDB" id="FungiDB:DNF11_0824"/>
<keyword evidence="7" id="KW-1185">Reference proteome</keyword>
<dbReference type="Gene3D" id="1.25.10.10">
    <property type="entry name" value="Leucine-rich Repeat Variant"/>
    <property type="match status" value="1"/>
</dbReference>